<protein>
    <submittedName>
        <fullName evidence="2">Uncharacterized protein</fullName>
    </submittedName>
</protein>
<dbReference type="EMBL" id="CP048287">
    <property type="protein sequence ID" value="QHW35470.1"/>
    <property type="molecule type" value="Genomic_DNA"/>
</dbReference>
<reference evidence="2 3" key="1">
    <citation type="submission" date="2020-02" db="EMBL/GenBank/DDBJ databases">
        <title>Paenibacillus sp. nov., isolated from rhizosphere soil of tomato.</title>
        <authorList>
            <person name="Weon H.-Y."/>
            <person name="Lee S.A."/>
        </authorList>
    </citation>
    <scope>NUCLEOTIDE SEQUENCE [LARGE SCALE GENOMIC DNA]</scope>
    <source>
        <strain evidence="2 3">14171R-81</strain>
        <plasmid evidence="2 3">unnamed1</plasmid>
    </source>
</reference>
<gene>
    <name evidence="2" type="ORF">GZH47_31740</name>
</gene>
<evidence type="ECO:0000256" key="1">
    <source>
        <dbReference type="SAM" id="Phobius"/>
    </source>
</evidence>
<geneLocation type="plasmid" evidence="2 3">
    <name>unnamed1</name>
</geneLocation>
<evidence type="ECO:0000313" key="2">
    <source>
        <dbReference type="EMBL" id="QHW35470.1"/>
    </source>
</evidence>
<keyword evidence="1" id="KW-0812">Transmembrane</keyword>
<dbReference type="RefSeq" id="WP_162645616.1">
    <property type="nucleotide sequence ID" value="NZ_CP048287.1"/>
</dbReference>
<accession>A0A6C0PA33</accession>
<proteinExistence type="predicted"/>
<dbReference type="KEGG" id="prz:GZH47_31740"/>
<name>A0A6C0PA33_9BACL</name>
<organism evidence="2 3">
    <name type="scientific">Paenibacillus rhizovicinus</name>
    <dbReference type="NCBI Taxonomy" id="2704463"/>
    <lineage>
        <taxon>Bacteria</taxon>
        <taxon>Bacillati</taxon>
        <taxon>Bacillota</taxon>
        <taxon>Bacilli</taxon>
        <taxon>Bacillales</taxon>
        <taxon>Paenibacillaceae</taxon>
        <taxon>Paenibacillus</taxon>
    </lineage>
</organism>
<dbReference type="AlphaFoldDB" id="A0A6C0PA33"/>
<keyword evidence="2" id="KW-0614">Plasmid</keyword>
<evidence type="ECO:0000313" key="3">
    <source>
        <dbReference type="Proteomes" id="UP000479114"/>
    </source>
</evidence>
<sequence>MFIDAIGMFIFIFLLTLIAIPMSALIVTLRARIGGRYLNRYFIISRKKSGVYEIHHQPMLGFYYAGERKFHRLWKEAIWKFQVEYPDLTLIANTLTFVSRSRGAMPVETSRLMLMFSRYMGDFLIVLNLANYRRVEGKWRVLHLIQKVHRRIPVTYILVGEKP</sequence>
<dbReference type="Proteomes" id="UP000479114">
    <property type="component" value="Plasmid unnamed1"/>
</dbReference>
<keyword evidence="1" id="KW-1133">Transmembrane helix</keyword>
<feature type="transmembrane region" description="Helical" evidence="1">
    <location>
        <begin position="6"/>
        <end position="29"/>
    </location>
</feature>
<keyword evidence="1" id="KW-0472">Membrane</keyword>
<keyword evidence="3" id="KW-1185">Reference proteome</keyword>